<dbReference type="CDD" id="cd03311">
    <property type="entry name" value="CIMS_C_terminal_like"/>
    <property type="match status" value="1"/>
</dbReference>
<protein>
    <submittedName>
        <fullName evidence="2">Epoxyalkane--coenzyme M transferase</fullName>
    </submittedName>
</protein>
<dbReference type="Gene3D" id="3.20.20.210">
    <property type="match status" value="1"/>
</dbReference>
<dbReference type="OrthoDB" id="244285at2"/>
<evidence type="ECO:0000313" key="2">
    <source>
        <dbReference type="EMBL" id="TIH40375.1"/>
    </source>
</evidence>
<gene>
    <name evidence="2" type="ORF">D4765_02140</name>
</gene>
<dbReference type="GO" id="GO:0003871">
    <property type="term" value="F:5-methyltetrahydropteroyltriglutamate-homocysteine S-methyltransferase activity"/>
    <property type="evidence" value="ECO:0007669"/>
    <property type="project" value="InterPro"/>
</dbReference>
<dbReference type="Proteomes" id="UP000306192">
    <property type="component" value="Unassembled WGS sequence"/>
</dbReference>
<evidence type="ECO:0000313" key="3">
    <source>
        <dbReference type="Proteomes" id="UP000306192"/>
    </source>
</evidence>
<dbReference type="SUPFAM" id="SSF51726">
    <property type="entry name" value="UROD/MetE-like"/>
    <property type="match status" value="1"/>
</dbReference>
<dbReference type="GO" id="GO:0009086">
    <property type="term" value="P:methionine biosynthetic process"/>
    <property type="evidence" value="ECO:0007669"/>
    <property type="project" value="InterPro"/>
</dbReference>
<dbReference type="PANTHER" id="PTHR43844">
    <property type="entry name" value="METHIONINE SYNTHASE"/>
    <property type="match status" value="1"/>
</dbReference>
<organism evidence="2 3">
    <name type="scientific">Subtercola vilae</name>
    <dbReference type="NCBI Taxonomy" id="2056433"/>
    <lineage>
        <taxon>Bacteria</taxon>
        <taxon>Bacillati</taxon>
        <taxon>Actinomycetota</taxon>
        <taxon>Actinomycetes</taxon>
        <taxon>Micrococcales</taxon>
        <taxon>Microbacteriaceae</taxon>
        <taxon>Subtercola</taxon>
    </lineage>
</organism>
<dbReference type="Pfam" id="PF01717">
    <property type="entry name" value="Meth_synt_2"/>
    <property type="match status" value="1"/>
</dbReference>
<sequence>MPENTHRIETSHAGSLPRTPELIAANDARQLSADGFTLQHTPEFERLLTDAVVDLVERQQAIGITLPGDGEFGKAMTSPVDYGAWWSYSFQRVSGLSLTGDDPFSAAPVRSTPGNVQLTTFPDRRDWSIFRDAYTDPTSGISTGKTATAFPSTTGPLVYTGYDAIASDIANLRAGLAASGQPDGFITALSPGSGSRVANNFYATEEEHIWAWADVLREEYTAIIDAGLLLQIDDPSIAENWDQINPEPSIADYQAFTRIRVEALNHALRGLPEDRIRFHLCWGSWHGPHTTDIELRHIVDLMLEINAGSYSFEAANARHEHEWRVWNDVALPEGKLIVPGIVGHATNVVEHPELVADRIERFASVVGRERVVAATDCGLGGRVHPHIAWAKLESLARGAEIASARLWK</sequence>
<keyword evidence="2" id="KW-0808">Transferase</keyword>
<accession>A0A4T2C7G0</accession>
<comment type="caution">
    <text evidence="2">The sequence shown here is derived from an EMBL/GenBank/DDBJ whole genome shotgun (WGS) entry which is preliminary data.</text>
</comment>
<dbReference type="GO" id="GO:0008270">
    <property type="term" value="F:zinc ion binding"/>
    <property type="evidence" value="ECO:0007669"/>
    <property type="project" value="InterPro"/>
</dbReference>
<dbReference type="RefSeq" id="WP_136640583.1">
    <property type="nucleotide sequence ID" value="NZ_QYRT01000003.1"/>
</dbReference>
<keyword evidence="3" id="KW-1185">Reference proteome</keyword>
<dbReference type="InterPro" id="IPR038071">
    <property type="entry name" value="UROD/MetE-like_sf"/>
</dbReference>
<dbReference type="AlphaFoldDB" id="A0A4T2C7G0"/>
<dbReference type="InterPro" id="IPR002629">
    <property type="entry name" value="Met_Synth_C/arc"/>
</dbReference>
<feature type="domain" description="Cobalamin-independent methionine synthase MetE C-terminal/archaeal" evidence="1">
    <location>
        <begin position="207"/>
        <end position="385"/>
    </location>
</feature>
<name>A0A4T2C7G0_9MICO</name>
<proteinExistence type="predicted"/>
<reference evidence="2 3" key="1">
    <citation type="journal article" date="2019" name="Microorganisms">
        <title>Systematic Affiliation and Genome Analysis of Subtercola vilae DB165(T) with Particular Emphasis on Cold Adaptation of an Isolate from a High-Altitude Cold Volcano Lake.</title>
        <authorList>
            <person name="Villalobos A.S."/>
            <person name="Wiese J."/>
            <person name="Imhoff J.F."/>
            <person name="Dorador C."/>
            <person name="Keller A."/>
            <person name="Hentschel U."/>
        </authorList>
    </citation>
    <scope>NUCLEOTIDE SEQUENCE [LARGE SCALE GENOMIC DNA]</scope>
    <source>
        <strain evidence="2 3">DB165</strain>
    </source>
</reference>
<evidence type="ECO:0000259" key="1">
    <source>
        <dbReference type="Pfam" id="PF01717"/>
    </source>
</evidence>
<dbReference type="PANTHER" id="PTHR43844:SF2">
    <property type="entry name" value="SYNTHASE, VITAMIN-B12 INDEPENDENT, PUTATIVE (AFU_ORTHOLOGUE AFUA_3G12060)-RELATED"/>
    <property type="match status" value="1"/>
</dbReference>
<dbReference type="EMBL" id="QYRT01000003">
    <property type="protein sequence ID" value="TIH40375.1"/>
    <property type="molecule type" value="Genomic_DNA"/>
</dbReference>